<dbReference type="EMBL" id="JADFUA010000003">
    <property type="protein sequence ID" value="MBE9609272.1"/>
    <property type="molecule type" value="Genomic_DNA"/>
</dbReference>
<dbReference type="AlphaFoldDB" id="A0A8J7FJX9"/>
<sequence length="247" mass="27020">MNCTGCGAPLATDQLVCPFCGLHNAVDLLAIRDFRLLAEHSELQCPNGCGDLQRLQLGAGLEVTVGFCPQCKGLQFAPGAAVIALEKVAGQVREVNHDRISAILAERVPRETVRYRPCPACRVMMNRRAFNAHIPLIIDECREHGTWLDGGEFTVLAEWMEAGGAQMARQQAERNARLERVVGKVHSPVVIDPANAAPFTRSPPRPLLPPVLGTALLGTAWYAVASGNALLLLLMVLVAVLWWRWFR</sequence>
<evidence type="ECO:0008006" key="4">
    <source>
        <dbReference type="Google" id="ProtNLM"/>
    </source>
</evidence>
<keyword evidence="1" id="KW-0812">Transmembrane</keyword>
<evidence type="ECO:0000256" key="1">
    <source>
        <dbReference type="SAM" id="Phobius"/>
    </source>
</evidence>
<name>A0A8J7FJX9_9NEIS</name>
<protein>
    <recommendedName>
        <fullName evidence="4">Transcription factor zinc-finger domain-containing protein</fullName>
    </recommendedName>
</protein>
<keyword evidence="3" id="KW-1185">Reference proteome</keyword>
<gene>
    <name evidence="2" type="ORF">INR99_07915</name>
</gene>
<feature type="transmembrane region" description="Helical" evidence="1">
    <location>
        <begin position="220"/>
        <end position="243"/>
    </location>
</feature>
<keyword evidence="1" id="KW-1133">Transmembrane helix</keyword>
<accession>A0A8J7FJX9</accession>
<keyword evidence="1" id="KW-0472">Membrane</keyword>
<evidence type="ECO:0000313" key="2">
    <source>
        <dbReference type="EMBL" id="MBE9609272.1"/>
    </source>
</evidence>
<proteinExistence type="predicted"/>
<evidence type="ECO:0000313" key="3">
    <source>
        <dbReference type="Proteomes" id="UP000604481"/>
    </source>
</evidence>
<dbReference type="RefSeq" id="WP_194115780.1">
    <property type="nucleotide sequence ID" value="NZ_JADFUA010000003.1"/>
</dbReference>
<organism evidence="2 3">
    <name type="scientific">Chitinilyticum piscinae</name>
    <dbReference type="NCBI Taxonomy" id="2866724"/>
    <lineage>
        <taxon>Bacteria</taxon>
        <taxon>Pseudomonadati</taxon>
        <taxon>Pseudomonadota</taxon>
        <taxon>Betaproteobacteria</taxon>
        <taxon>Neisseriales</taxon>
        <taxon>Chitinibacteraceae</taxon>
        <taxon>Chitinilyticum</taxon>
    </lineage>
</organism>
<dbReference type="Proteomes" id="UP000604481">
    <property type="component" value="Unassembled WGS sequence"/>
</dbReference>
<reference evidence="2 3" key="1">
    <citation type="submission" date="2020-10" db="EMBL/GenBank/DDBJ databases">
        <title>The genome sequence of Chitinilyticum litopenaei 4Y14.</title>
        <authorList>
            <person name="Liu Y."/>
        </authorList>
    </citation>
    <scope>NUCLEOTIDE SEQUENCE [LARGE SCALE GENOMIC DNA]</scope>
    <source>
        <strain evidence="2 3">4Y14</strain>
    </source>
</reference>
<comment type="caution">
    <text evidence="2">The sequence shown here is derived from an EMBL/GenBank/DDBJ whole genome shotgun (WGS) entry which is preliminary data.</text>
</comment>